<dbReference type="PROSITE" id="PS00108">
    <property type="entry name" value="PROTEIN_KINASE_ST"/>
    <property type="match status" value="1"/>
</dbReference>
<evidence type="ECO:0000256" key="6">
    <source>
        <dbReference type="RuleBase" id="RU000304"/>
    </source>
</evidence>
<keyword evidence="4 5" id="KW-0067">ATP-binding</keyword>
<keyword evidence="1" id="KW-0808">Transferase</keyword>
<dbReference type="InterPro" id="IPR008271">
    <property type="entry name" value="Ser/Thr_kinase_AS"/>
</dbReference>
<dbReference type="InterPro" id="IPR000719">
    <property type="entry name" value="Prot_kinase_dom"/>
</dbReference>
<evidence type="ECO:0000256" key="5">
    <source>
        <dbReference type="PROSITE-ProRule" id="PRU10141"/>
    </source>
</evidence>
<proteinExistence type="inferred from homology"/>
<protein>
    <recommendedName>
        <fullName evidence="7">Protein kinase domain-containing protein</fullName>
    </recommendedName>
</protein>
<keyword evidence="9" id="KW-1185">Reference proteome</keyword>
<evidence type="ECO:0000256" key="4">
    <source>
        <dbReference type="ARBA" id="ARBA00022840"/>
    </source>
</evidence>
<dbReference type="GO" id="GO:0005524">
    <property type="term" value="F:ATP binding"/>
    <property type="evidence" value="ECO:0007669"/>
    <property type="project" value="UniProtKB-UniRule"/>
</dbReference>
<dbReference type="AlphaFoldDB" id="A0A9J5Z2A6"/>
<evidence type="ECO:0000256" key="2">
    <source>
        <dbReference type="ARBA" id="ARBA00022741"/>
    </source>
</evidence>
<dbReference type="Proteomes" id="UP000824120">
    <property type="component" value="Chromosome 5"/>
</dbReference>
<feature type="domain" description="Protein kinase" evidence="7">
    <location>
        <begin position="3"/>
        <end position="251"/>
    </location>
</feature>
<evidence type="ECO:0000313" key="8">
    <source>
        <dbReference type="EMBL" id="KAG5606810.1"/>
    </source>
</evidence>
<dbReference type="PANTHER" id="PTHR48011">
    <property type="entry name" value="CCR4-NOT TRANSCRIPTIONAL COMPLEX SUBUNIT CAF120-RELATED"/>
    <property type="match status" value="1"/>
</dbReference>
<accession>A0A9J5Z2A6</accession>
<dbReference type="Pfam" id="PF00069">
    <property type="entry name" value="Pkinase"/>
    <property type="match status" value="1"/>
</dbReference>
<dbReference type="EMBL" id="JACXVP010000005">
    <property type="protein sequence ID" value="KAG5606810.1"/>
    <property type="molecule type" value="Genomic_DNA"/>
</dbReference>
<dbReference type="SUPFAM" id="SSF56112">
    <property type="entry name" value="Protein kinase-like (PK-like)"/>
    <property type="match status" value="1"/>
</dbReference>
<evidence type="ECO:0000256" key="1">
    <source>
        <dbReference type="ARBA" id="ARBA00022679"/>
    </source>
</evidence>
<dbReference type="CDD" id="cd06606">
    <property type="entry name" value="STKc_MAPKKK"/>
    <property type="match status" value="1"/>
</dbReference>
<evidence type="ECO:0000256" key="3">
    <source>
        <dbReference type="ARBA" id="ARBA00022777"/>
    </source>
</evidence>
<keyword evidence="6" id="KW-0723">Serine/threonine-protein kinase</keyword>
<dbReference type="SMART" id="SM00220">
    <property type="entry name" value="S_TKc"/>
    <property type="match status" value="1"/>
</dbReference>
<dbReference type="InterPro" id="IPR011009">
    <property type="entry name" value="Kinase-like_dom_sf"/>
</dbReference>
<reference evidence="8 9" key="1">
    <citation type="submission" date="2020-09" db="EMBL/GenBank/DDBJ databases">
        <title>De no assembly of potato wild relative species, Solanum commersonii.</title>
        <authorList>
            <person name="Cho K."/>
        </authorList>
    </citation>
    <scope>NUCLEOTIDE SEQUENCE [LARGE SCALE GENOMIC DNA]</scope>
    <source>
        <strain evidence="8">LZ3.2</strain>
        <tissue evidence="8">Leaf</tissue>
    </source>
</reference>
<evidence type="ECO:0000313" key="9">
    <source>
        <dbReference type="Proteomes" id="UP000824120"/>
    </source>
</evidence>
<sequence length="343" mass="39012">MDWTRGHIIGHGSTAAVSVAMSRCTGEIIVVKSTELSRSEFLEKEQKIRSTLNSPYVVDYKGYDVTRENNKVMFNLMMEYMPDGTLIDEIRKQGGRLNLELIRHYTKQIVQGLDYLHSKGIVHCDIKGHNILLCNTGAKIGDFGCSKRVDGVTIGGTPMFMAPEVVRGEEQGFRADIWALGCTIIEMATGGSPWTNVNNSASLLYHIAFSGLTPEIPKYLSSQGREFLNKCLRRDQKQRCSAKELLKHRFLDLYNEENQDCSPTSVIDHCIWNSNEEIDDSIQEMSRCLTDLTLQRVGKLELQSGKPDWKLDYECWIMVRRKSEDLPTCKNGMTTFSEKTHFY</sequence>
<dbReference type="GO" id="GO:0007165">
    <property type="term" value="P:signal transduction"/>
    <property type="evidence" value="ECO:0007669"/>
    <property type="project" value="TreeGrafter"/>
</dbReference>
<comment type="caution">
    <text evidence="8">The sequence shown here is derived from an EMBL/GenBank/DDBJ whole genome shotgun (WGS) entry which is preliminary data.</text>
</comment>
<dbReference type="InterPro" id="IPR017441">
    <property type="entry name" value="Protein_kinase_ATP_BS"/>
</dbReference>
<dbReference type="Gene3D" id="1.10.510.10">
    <property type="entry name" value="Transferase(Phosphotransferase) domain 1"/>
    <property type="match status" value="1"/>
</dbReference>
<evidence type="ECO:0000259" key="7">
    <source>
        <dbReference type="PROSITE" id="PS50011"/>
    </source>
</evidence>
<dbReference type="OrthoDB" id="275301at2759"/>
<dbReference type="PROSITE" id="PS00107">
    <property type="entry name" value="PROTEIN_KINASE_ATP"/>
    <property type="match status" value="1"/>
</dbReference>
<keyword evidence="2 5" id="KW-0547">Nucleotide-binding</keyword>
<keyword evidence="3" id="KW-0418">Kinase</keyword>
<organism evidence="8 9">
    <name type="scientific">Solanum commersonii</name>
    <name type="common">Commerson's wild potato</name>
    <name type="synonym">Commerson's nightshade</name>
    <dbReference type="NCBI Taxonomy" id="4109"/>
    <lineage>
        <taxon>Eukaryota</taxon>
        <taxon>Viridiplantae</taxon>
        <taxon>Streptophyta</taxon>
        <taxon>Embryophyta</taxon>
        <taxon>Tracheophyta</taxon>
        <taxon>Spermatophyta</taxon>
        <taxon>Magnoliopsida</taxon>
        <taxon>eudicotyledons</taxon>
        <taxon>Gunneridae</taxon>
        <taxon>Pentapetalae</taxon>
        <taxon>asterids</taxon>
        <taxon>lamiids</taxon>
        <taxon>Solanales</taxon>
        <taxon>Solanaceae</taxon>
        <taxon>Solanoideae</taxon>
        <taxon>Solaneae</taxon>
        <taxon>Solanum</taxon>
    </lineage>
</organism>
<dbReference type="PANTHER" id="PTHR48011:SF4">
    <property type="entry name" value="MITOGEN-ACTIVATED PROTEIN KINASE KINASE KINASE 19"/>
    <property type="match status" value="1"/>
</dbReference>
<gene>
    <name evidence="8" type="ORF">H5410_028302</name>
</gene>
<dbReference type="InterPro" id="IPR052751">
    <property type="entry name" value="Plant_MAPKKK"/>
</dbReference>
<feature type="binding site" evidence="5">
    <location>
        <position position="32"/>
    </location>
    <ligand>
        <name>ATP</name>
        <dbReference type="ChEBI" id="CHEBI:30616"/>
    </ligand>
</feature>
<dbReference type="Gene3D" id="3.30.200.20">
    <property type="entry name" value="Phosphorylase Kinase, domain 1"/>
    <property type="match status" value="1"/>
</dbReference>
<comment type="similarity">
    <text evidence="6">Belongs to the protein kinase superfamily.</text>
</comment>
<dbReference type="GO" id="GO:0004674">
    <property type="term" value="F:protein serine/threonine kinase activity"/>
    <property type="evidence" value="ECO:0007669"/>
    <property type="project" value="UniProtKB-KW"/>
</dbReference>
<name>A0A9J5Z2A6_SOLCO</name>
<dbReference type="PROSITE" id="PS50011">
    <property type="entry name" value="PROTEIN_KINASE_DOM"/>
    <property type="match status" value="1"/>
</dbReference>